<dbReference type="InterPro" id="IPR008964">
    <property type="entry name" value="Invasin/intimin_cell_adhesion"/>
</dbReference>
<feature type="region of interest" description="Disordered" evidence="1">
    <location>
        <begin position="1302"/>
        <end position="1352"/>
    </location>
</feature>
<dbReference type="SUPFAM" id="SSF63829">
    <property type="entry name" value="Calcium-dependent phosphotriesterase"/>
    <property type="match status" value="1"/>
</dbReference>
<dbReference type="SUPFAM" id="SSF49373">
    <property type="entry name" value="Invasin/intimin cell-adhesion fragments"/>
    <property type="match status" value="1"/>
</dbReference>
<evidence type="ECO:0000256" key="2">
    <source>
        <dbReference type="SAM" id="SignalP"/>
    </source>
</evidence>
<gene>
    <name evidence="4" type="ORF">IDH45_23280</name>
</gene>
<feature type="domain" description="SLH" evidence="3">
    <location>
        <begin position="1647"/>
        <end position="1703"/>
    </location>
</feature>
<keyword evidence="5" id="KW-1185">Reference proteome</keyword>
<dbReference type="SMART" id="SM00635">
    <property type="entry name" value="BID_2"/>
    <property type="match status" value="1"/>
</dbReference>
<dbReference type="PROSITE" id="PS51272">
    <property type="entry name" value="SLH"/>
    <property type="match status" value="3"/>
</dbReference>
<evidence type="ECO:0000259" key="3">
    <source>
        <dbReference type="PROSITE" id="PS51272"/>
    </source>
</evidence>
<evidence type="ECO:0000256" key="1">
    <source>
        <dbReference type="SAM" id="MobiDB-lite"/>
    </source>
</evidence>
<dbReference type="InterPro" id="IPR003343">
    <property type="entry name" value="Big_2"/>
</dbReference>
<dbReference type="Pfam" id="PF00395">
    <property type="entry name" value="SLH"/>
    <property type="match status" value="3"/>
</dbReference>
<feature type="domain" description="SLH" evidence="3">
    <location>
        <begin position="1583"/>
        <end position="1644"/>
    </location>
</feature>
<dbReference type="RefSeq" id="WP_190930528.1">
    <property type="nucleotide sequence ID" value="NZ_JACXJA010000035.1"/>
</dbReference>
<keyword evidence="2" id="KW-0732">Signal</keyword>
<accession>A0A927H1L9</accession>
<reference evidence="4" key="1">
    <citation type="submission" date="2020-09" db="EMBL/GenBank/DDBJ databases">
        <title>A novel bacterium of genus Paenibacillus, isolated from South China Sea.</title>
        <authorList>
            <person name="Huang H."/>
            <person name="Mo K."/>
            <person name="Hu Y."/>
        </authorList>
    </citation>
    <scope>NUCLEOTIDE SEQUENCE</scope>
    <source>
        <strain evidence="4">IB182363</strain>
    </source>
</reference>
<protein>
    <submittedName>
        <fullName evidence="4">S-layer homology domain-containing protein</fullName>
    </submittedName>
</protein>
<feature type="chain" id="PRO_5036736404" evidence="2">
    <location>
        <begin position="38"/>
        <end position="1703"/>
    </location>
</feature>
<proteinExistence type="predicted"/>
<evidence type="ECO:0000313" key="4">
    <source>
        <dbReference type="EMBL" id="MBD2864905.1"/>
    </source>
</evidence>
<dbReference type="InterPro" id="IPR001119">
    <property type="entry name" value="SLH_dom"/>
</dbReference>
<sequence>MLPKAMRKFRKAAAGLLIASVAVTATVPLLPAVPAQAATDVVPRSFSPPEDIGTMVTTPAVVDSSYGFEDGKPVMYTTVTGNPNVADNPAYFNVVDLSNYGLIRSLPLAGGGQSWGHVVDAQGQVYITSAKYLFRYSPVTKTVTNLGSPAGSSTLYGLTVDEQGVVYGGTYPTGAVFKYDPRTNQLSDYGKMTPATEYVRAIEYYNGFLYAGTGAIGELYKMNPADGSKTRIPFPANGGFTPGNEPTVYAMSVVRDFLFIHMSSTPNKLLIYDLTAEEWLPDVADNYRGMYVSPELDGKTYYVADGKFHSFDLDTRVSAPTGAVFGSYFRRGAWVDVQGDPELPGKSLVTVLFNGAVALANFTTNVVKSWMPVVPGTAVSIQSLEFGPDGLLYSTGYQGSYGARYNIVTGEKELFSMGQAEGMIAYGDKMIFGEYPSAHMHELDTTKPLERGVNPRQIHEIGFEQDRPFVLTTGDNKLFAGTIPKLGKLGGAISVYDGTAWETFRNVVDNQSIMGLAYRNGKLYGSTTVWGGLGIEPAAQEAKMFVWDVEAKQKVAEFVPEIRQVGGTKPKAIGGLAFGPDGLLWGAAYGTIFAMNPDTYEIVKQKEITSTDWVFDHSWVPVKLRWDAEGILYTTLGSQIVAVDPSTMAFAKIPGTKTNLMVLSPDGNLYYNEASVLKKITVSKERPPVYTDVEVPIVNGGFEQTNADGTIPGWDRFGYRTGEAEYYVTQEQANGGQNSLKIADTSAAAETGVISIPFPVTPGLEYTGKADIYLSSGRTIFSMKYYDAAGKEIKVTPAPANYFSSPSQRWAKADFSSIAPEGAVTGKLVLFCSLAWVGTSYFDNVQLFKKVATEAPPQGPSAQELDVANPGFEQPLAADGSIPGWSVRKPETLNGKQAAVEISAERAKSGLSSLRLFDNETALEVAVDSALIPVIGGRTYTASLDVYRTSNPPGRSSNRPILQVRYHDASGKELAVVPGVAMSKEITSAMNQWDTVTLETPAPAGAKFIRLILIGASSYVASVYADNASVTTVVLPEERTSLAVSRDPVSHVVQGAAISFEVTATNGSTILVKEGDAIVAQAAGAGEANPVTVTIPAPVPGTHLYKTYSVVDGIGKSGTVDLPAVTIHPLTALAFDTLHLDMKPGGKQSVRVRGTYGPLAYDVSPLAQFNAAPAGIVSISGTELTAHAAGSAVVQAVYGGSIAHMTVTVSEEEPQTPVLNSIELELAKTHIEVGETVMTFVYGQFDSGHRFLVTDGVTLSSDPGGIVSVDGWNVTGMQAGSTVVTAVYGGKSAAVPVTVASITPEPGEPETDDTSPGPGAPSEPVPQPSPVSEGRQQVKESELQPKDGKTSLTLQADNKELILPAHALELLKDSELEVSKNNVVVRIPAKLLEELSKALGVTADSGAQIALTIDVLSESEIGGALSAGAGASDHVTIRPAGEAVRLELSAVRPDGSKSAYTRFNQPIQLSLKFDDSRDAELLGIYYIDDGTVHYAGGQRNGDKLDVELTHFSMYAVLEYNRTYADVPVTHWAYPAIRSLSARQVVQGVTEQNFAPGDTVTRAQFVAMLVRTFGLTNRADTAMNRFRDVRKDDWHYPVISAAVAEGIVDGVDLDRFDPDSPITREQMALMLTRAWTKKYGSVEGEHDLAMFRDASAISEWALEAIRVSVVRGWMQGRSAGELEPAATATRAESAQLLVNVLGDK</sequence>
<dbReference type="EMBL" id="JACXJA010000035">
    <property type="protein sequence ID" value="MBD2864905.1"/>
    <property type="molecule type" value="Genomic_DNA"/>
</dbReference>
<dbReference type="Proteomes" id="UP000639396">
    <property type="component" value="Unassembled WGS sequence"/>
</dbReference>
<dbReference type="InterPro" id="IPR051465">
    <property type="entry name" value="Cell_Envelope_Struct_Comp"/>
</dbReference>
<dbReference type="Gene3D" id="2.60.40.1080">
    <property type="match status" value="1"/>
</dbReference>
<dbReference type="InterPro" id="IPR015943">
    <property type="entry name" value="WD40/YVTN_repeat-like_dom_sf"/>
</dbReference>
<organism evidence="4 5">
    <name type="scientific">Paenibacillus oceani</name>
    <dbReference type="NCBI Taxonomy" id="2772510"/>
    <lineage>
        <taxon>Bacteria</taxon>
        <taxon>Bacillati</taxon>
        <taxon>Bacillota</taxon>
        <taxon>Bacilli</taxon>
        <taxon>Bacillales</taxon>
        <taxon>Paenibacillaceae</taxon>
        <taxon>Paenibacillus</taxon>
    </lineage>
</organism>
<feature type="domain" description="SLH" evidence="3">
    <location>
        <begin position="1519"/>
        <end position="1582"/>
    </location>
</feature>
<evidence type="ECO:0000313" key="5">
    <source>
        <dbReference type="Proteomes" id="UP000639396"/>
    </source>
</evidence>
<dbReference type="PANTHER" id="PTHR43308">
    <property type="entry name" value="OUTER MEMBRANE PROTEIN ALPHA-RELATED"/>
    <property type="match status" value="1"/>
</dbReference>
<name>A0A927H1L9_9BACL</name>
<dbReference type="Gene3D" id="2.60.120.260">
    <property type="entry name" value="Galactose-binding domain-like"/>
    <property type="match status" value="2"/>
</dbReference>
<feature type="signal peptide" evidence="2">
    <location>
        <begin position="1"/>
        <end position="37"/>
    </location>
</feature>
<comment type="caution">
    <text evidence="4">The sequence shown here is derived from an EMBL/GenBank/DDBJ whole genome shotgun (WGS) entry which is preliminary data.</text>
</comment>
<dbReference type="Gene3D" id="2.130.10.10">
    <property type="entry name" value="YVTN repeat-like/Quinoprotein amine dehydrogenase"/>
    <property type="match status" value="1"/>
</dbReference>
<dbReference type="SUPFAM" id="SSF101898">
    <property type="entry name" value="NHL repeat"/>
    <property type="match status" value="2"/>
</dbReference>
<feature type="compositionally biased region" description="Pro residues" evidence="1">
    <location>
        <begin position="1318"/>
        <end position="1329"/>
    </location>
</feature>
<feature type="compositionally biased region" description="Basic and acidic residues" evidence="1">
    <location>
        <begin position="1336"/>
        <end position="1349"/>
    </location>
</feature>